<dbReference type="SUPFAM" id="SSF52821">
    <property type="entry name" value="Rhodanese/Cell cycle control phosphatase"/>
    <property type="match status" value="2"/>
</dbReference>
<evidence type="ECO:0000259" key="3">
    <source>
        <dbReference type="PROSITE" id="PS50206"/>
    </source>
</evidence>
<organism evidence="4">
    <name type="scientific">Sheuella amnicola</name>
    <dbReference type="NCBI Taxonomy" id="2707330"/>
    <lineage>
        <taxon>Bacteria</taxon>
        <taxon>Pseudomonadati</taxon>
        <taxon>Pseudomonadota</taxon>
        <taxon>Betaproteobacteria</taxon>
        <taxon>Burkholderiales</taxon>
        <taxon>Alcaligenaceae</taxon>
        <taxon>Sheuella</taxon>
    </lineage>
</organism>
<keyword evidence="2" id="KW-0677">Repeat</keyword>
<dbReference type="GO" id="GO:0004792">
    <property type="term" value="F:thiosulfate-cyanide sulfurtransferase activity"/>
    <property type="evidence" value="ECO:0007669"/>
    <property type="project" value="TreeGrafter"/>
</dbReference>
<accession>A0A6B2QV01</accession>
<proteinExistence type="predicted"/>
<protein>
    <submittedName>
        <fullName evidence="4">Sulfurtransferase</fullName>
    </submittedName>
</protein>
<evidence type="ECO:0000256" key="2">
    <source>
        <dbReference type="ARBA" id="ARBA00022737"/>
    </source>
</evidence>
<dbReference type="PROSITE" id="PS50206">
    <property type="entry name" value="RHODANESE_3"/>
    <property type="match status" value="2"/>
</dbReference>
<evidence type="ECO:0000313" key="4">
    <source>
        <dbReference type="EMBL" id="NDY81971.1"/>
    </source>
</evidence>
<dbReference type="CDD" id="cd01449">
    <property type="entry name" value="TST_Repeat_2"/>
    <property type="match status" value="1"/>
</dbReference>
<feature type="domain" description="Rhodanese" evidence="3">
    <location>
        <begin position="19"/>
        <end position="138"/>
    </location>
</feature>
<dbReference type="PANTHER" id="PTHR11364">
    <property type="entry name" value="THIOSULFATE SULFERTANSFERASE"/>
    <property type="match status" value="1"/>
</dbReference>
<dbReference type="AlphaFoldDB" id="A0A6B2QV01"/>
<keyword evidence="1 4" id="KW-0808">Transferase</keyword>
<dbReference type="EMBL" id="JAAGRN010000001">
    <property type="protein sequence ID" value="NDY81971.1"/>
    <property type="molecule type" value="Genomic_DNA"/>
</dbReference>
<dbReference type="InterPro" id="IPR036873">
    <property type="entry name" value="Rhodanese-like_dom_sf"/>
</dbReference>
<comment type="caution">
    <text evidence="4">The sequence shown here is derived from an EMBL/GenBank/DDBJ whole genome shotgun (WGS) entry which is preliminary data.</text>
</comment>
<dbReference type="SMART" id="SM00450">
    <property type="entry name" value="RHOD"/>
    <property type="match status" value="2"/>
</dbReference>
<dbReference type="PANTHER" id="PTHR11364:SF27">
    <property type="entry name" value="SULFURTRANSFERASE"/>
    <property type="match status" value="1"/>
</dbReference>
<dbReference type="CDD" id="cd01448">
    <property type="entry name" value="TST_Repeat_1"/>
    <property type="match status" value="1"/>
</dbReference>
<reference evidence="4" key="1">
    <citation type="submission" date="2020-02" db="EMBL/GenBank/DDBJ databases">
        <authorList>
            <person name="Chen W.-M."/>
        </authorList>
    </citation>
    <scope>NUCLEOTIDE SEQUENCE</scope>
    <source>
        <strain evidence="4">NBD-18</strain>
    </source>
</reference>
<evidence type="ECO:0000256" key="1">
    <source>
        <dbReference type="ARBA" id="ARBA00022679"/>
    </source>
</evidence>
<dbReference type="InterPro" id="IPR001763">
    <property type="entry name" value="Rhodanese-like_dom"/>
</dbReference>
<dbReference type="RefSeq" id="WP_163651257.1">
    <property type="nucleotide sequence ID" value="NZ_JAAGRN010000001.1"/>
</dbReference>
<dbReference type="Gene3D" id="3.40.250.10">
    <property type="entry name" value="Rhodanese-like domain"/>
    <property type="match status" value="2"/>
</dbReference>
<dbReference type="InterPro" id="IPR045078">
    <property type="entry name" value="TST/MPST-like"/>
</dbReference>
<sequence length="287" mass="31022">MSISPLIKANELHQLYVQDPGRVLILDCRYDLVDHDLGRRQYGESHIPGSVYVSVDQLMSDPKTGKNGRHPLPTRETFAKRLSQLGVTGDTTIVGYDSTGGSYASRLWWMARWVGHSKVRVLDGGLQAWVAAGYSLTTDLPAARPVSDFKVGEPLASKVDYAYVLASLKQPEQLIIDARPNDRFQGQNETFDAKAGHMPGAVSRPAKDNLDASGFFKDRATLTSELKALIGDRTPSQVIASCGSGVAACHLLLSMEIAGFSGASLYGGSWSEWSAQPDSPVETGPGR</sequence>
<feature type="domain" description="Rhodanese" evidence="3">
    <location>
        <begin position="169"/>
        <end position="282"/>
    </location>
</feature>
<name>A0A6B2QV01_9BURK</name>
<gene>
    <name evidence="4" type="ORF">G3I67_01885</name>
</gene>
<dbReference type="Pfam" id="PF00581">
    <property type="entry name" value="Rhodanese"/>
    <property type="match status" value="2"/>
</dbReference>